<organism evidence="1 2">
    <name type="scientific">Thermomonospora umbrina</name>
    <dbReference type="NCBI Taxonomy" id="111806"/>
    <lineage>
        <taxon>Bacteria</taxon>
        <taxon>Bacillati</taxon>
        <taxon>Actinomycetota</taxon>
        <taxon>Actinomycetes</taxon>
        <taxon>Streptosporangiales</taxon>
        <taxon>Thermomonosporaceae</taxon>
        <taxon>Thermomonospora</taxon>
    </lineage>
</organism>
<dbReference type="RefSeq" id="WP_116022115.1">
    <property type="nucleotide sequence ID" value="NZ_QTTT01000001.1"/>
</dbReference>
<dbReference type="EMBL" id="QTTT01000001">
    <property type="protein sequence ID" value="REE96478.1"/>
    <property type="molecule type" value="Genomic_DNA"/>
</dbReference>
<reference evidence="1 2" key="1">
    <citation type="submission" date="2018-08" db="EMBL/GenBank/DDBJ databases">
        <title>Sequencing the genomes of 1000 actinobacteria strains.</title>
        <authorList>
            <person name="Klenk H.-P."/>
        </authorList>
    </citation>
    <scope>NUCLEOTIDE SEQUENCE [LARGE SCALE GENOMIC DNA]</scope>
    <source>
        <strain evidence="1 2">DSM 43927</strain>
    </source>
</reference>
<evidence type="ECO:0000313" key="2">
    <source>
        <dbReference type="Proteomes" id="UP000256661"/>
    </source>
</evidence>
<dbReference type="GO" id="GO:0016787">
    <property type="term" value="F:hydrolase activity"/>
    <property type="evidence" value="ECO:0007669"/>
    <property type="project" value="UniProtKB-KW"/>
</dbReference>
<name>A0A3D9SKR2_9ACTN</name>
<dbReference type="AlphaFoldDB" id="A0A3D9SKR2"/>
<gene>
    <name evidence="1" type="ORF">DFJ69_1915</name>
</gene>
<proteinExistence type="predicted"/>
<keyword evidence="2" id="KW-1185">Reference proteome</keyword>
<dbReference type="OrthoDB" id="3784846at2"/>
<sequence>MSTVGRIVPTLAASLLVAGCWSGDTAKRVAPDAALKEQCASVPDGATRVTLRAVDGTGLGAAVVGPATARVGVALAHGATQTLCDWLGYARTLASATGSRVLVVDRRGVGSSEGPANLGRLPGDLVTGARWLRSGGAERIVLMGSSMGSAGALGAAHPTGPRTAVTPRDPQAPLLDPPACAVVAVSPVTRIADDRGAEIDVSGISSLPMPAWLAYEQGNPGVRAAAETLAARSRGASSPGVRLRSVPGDDHGIALIDEHADVRRFLEDAVRSCR</sequence>
<protein>
    <submittedName>
        <fullName evidence="1">Alpha/beta hydrolase family protein</fullName>
    </submittedName>
</protein>
<dbReference type="Proteomes" id="UP000256661">
    <property type="component" value="Unassembled WGS sequence"/>
</dbReference>
<comment type="caution">
    <text evidence="1">The sequence shown here is derived from an EMBL/GenBank/DDBJ whole genome shotgun (WGS) entry which is preliminary data.</text>
</comment>
<dbReference type="PROSITE" id="PS51257">
    <property type="entry name" value="PROKAR_LIPOPROTEIN"/>
    <property type="match status" value="1"/>
</dbReference>
<dbReference type="Gene3D" id="3.40.50.1820">
    <property type="entry name" value="alpha/beta hydrolase"/>
    <property type="match status" value="1"/>
</dbReference>
<dbReference type="InterPro" id="IPR029058">
    <property type="entry name" value="AB_hydrolase_fold"/>
</dbReference>
<dbReference type="SUPFAM" id="SSF53474">
    <property type="entry name" value="alpha/beta-Hydrolases"/>
    <property type="match status" value="1"/>
</dbReference>
<accession>A0A3D9SKR2</accession>
<keyword evidence="1" id="KW-0378">Hydrolase</keyword>
<evidence type="ECO:0000313" key="1">
    <source>
        <dbReference type="EMBL" id="REE96478.1"/>
    </source>
</evidence>